<dbReference type="EMBL" id="JARJLG010000087">
    <property type="protein sequence ID" value="KAJ7749049.1"/>
    <property type="molecule type" value="Genomic_DNA"/>
</dbReference>
<evidence type="ECO:0000256" key="1">
    <source>
        <dbReference type="ARBA" id="ARBA00022723"/>
    </source>
</evidence>
<dbReference type="SUPFAM" id="SSF144232">
    <property type="entry name" value="HIT/MYND zinc finger-like"/>
    <property type="match status" value="2"/>
</dbReference>
<keyword evidence="7" id="KW-1185">Reference proteome</keyword>
<feature type="domain" description="MYND-type" evidence="5">
    <location>
        <begin position="396"/>
        <end position="444"/>
    </location>
</feature>
<evidence type="ECO:0000256" key="2">
    <source>
        <dbReference type="ARBA" id="ARBA00022771"/>
    </source>
</evidence>
<dbReference type="Gene3D" id="6.10.140.2220">
    <property type="match status" value="2"/>
</dbReference>
<evidence type="ECO:0000313" key="6">
    <source>
        <dbReference type="EMBL" id="KAJ7749049.1"/>
    </source>
</evidence>
<evidence type="ECO:0000313" key="7">
    <source>
        <dbReference type="Proteomes" id="UP001215280"/>
    </source>
</evidence>
<name>A0AAD7IRK1_9AGAR</name>
<organism evidence="6 7">
    <name type="scientific">Mycena maculata</name>
    <dbReference type="NCBI Taxonomy" id="230809"/>
    <lineage>
        <taxon>Eukaryota</taxon>
        <taxon>Fungi</taxon>
        <taxon>Dikarya</taxon>
        <taxon>Basidiomycota</taxon>
        <taxon>Agaricomycotina</taxon>
        <taxon>Agaricomycetes</taxon>
        <taxon>Agaricomycetidae</taxon>
        <taxon>Agaricales</taxon>
        <taxon>Marasmiineae</taxon>
        <taxon>Mycenaceae</taxon>
        <taxon>Mycena</taxon>
    </lineage>
</organism>
<dbReference type="Proteomes" id="UP001215280">
    <property type="component" value="Unassembled WGS sequence"/>
</dbReference>
<accession>A0AAD7IRK1</accession>
<comment type="caution">
    <text evidence="6">The sequence shown here is derived from an EMBL/GenBank/DDBJ whole genome shotgun (WGS) entry which is preliminary data.</text>
</comment>
<gene>
    <name evidence="6" type="ORF">DFH07DRAFT_961882</name>
</gene>
<dbReference type="PROSITE" id="PS50865">
    <property type="entry name" value="ZF_MYND_2"/>
    <property type="match status" value="2"/>
</dbReference>
<keyword evidence="1" id="KW-0479">Metal-binding</keyword>
<reference evidence="6" key="1">
    <citation type="submission" date="2023-03" db="EMBL/GenBank/DDBJ databases">
        <title>Massive genome expansion in bonnet fungi (Mycena s.s.) driven by repeated elements and novel gene families across ecological guilds.</title>
        <authorList>
            <consortium name="Lawrence Berkeley National Laboratory"/>
            <person name="Harder C.B."/>
            <person name="Miyauchi S."/>
            <person name="Viragh M."/>
            <person name="Kuo A."/>
            <person name="Thoen E."/>
            <person name="Andreopoulos B."/>
            <person name="Lu D."/>
            <person name="Skrede I."/>
            <person name="Drula E."/>
            <person name="Henrissat B."/>
            <person name="Morin E."/>
            <person name="Kohler A."/>
            <person name="Barry K."/>
            <person name="LaButti K."/>
            <person name="Morin E."/>
            <person name="Salamov A."/>
            <person name="Lipzen A."/>
            <person name="Mereny Z."/>
            <person name="Hegedus B."/>
            <person name="Baldrian P."/>
            <person name="Stursova M."/>
            <person name="Weitz H."/>
            <person name="Taylor A."/>
            <person name="Grigoriev I.V."/>
            <person name="Nagy L.G."/>
            <person name="Martin F."/>
            <person name="Kauserud H."/>
        </authorList>
    </citation>
    <scope>NUCLEOTIDE SEQUENCE</scope>
    <source>
        <strain evidence="6">CBHHK188m</strain>
    </source>
</reference>
<dbReference type="GO" id="GO:0008270">
    <property type="term" value="F:zinc ion binding"/>
    <property type="evidence" value="ECO:0007669"/>
    <property type="project" value="UniProtKB-KW"/>
</dbReference>
<evidence type="ECO:0000256" key="3">
    <source>
        <dbReference type="ARBA" id="ARBA00022833"/>
    </source>
</evidence>
<protein>
    <recommendedName>
        <fullName evidence="5">MYND-type domain-containing protein</fullName>
    </recommendedName>
</protein>
<evidence type="ECO:0000256" key="4">
    <source>
        <dbReference type="PROSITE-ProRule" id="PRU00134"/>
    </source>
</evidence>
<keyword evidence="2 4" id="KW-0863">Zinc-finger</keyword>
<evidence type="ECO:0000259" key="5">
    <source>
        <dbReference type="PROSITE" id="PS50865"/>
    </source>
</evidence>
<proteinExistence type="predicted"/>
<feature type="domain" description="MYND-type" evidence="5">
    <location>
        <begin position="514"/>
        <end position="561"/>
    </location>
</feature>
<sequence>MELVHGPNGRPPPQPASAQNKAIEWCKYGLSDPHWPVICAMGFLSAVEAVCEPSEGKGGITATNIVWPAVLSFLMAKRTPEQRKKLQSDMNTCSCPINAGSAFVHKDGADALARTGTTFFAHGIIRVNTNDNMTPYHCLIIHLFTGLSKYLTSLGVTRLAKGRTSEWPTVPSELLPHGVAVTIESLEAWLESLHDPAPFPLLLLTQLVRLCCTLIIPDMVASPKISRLVVSALCKAYEEAKSTVIPPPNPWFPEAKLSVTETLKLRISPVEMFLSNFSPTTMKNALTAQEVYQFWGAHDRSFFDWATAVLRLFTASSLFPPQVGVDPKQFWAQGGSTIMVFRSVTSSMFSHLSNKYGITRDALEPGVHTMWESMEKEAPWENVCRRLLWVKFEGRCGKAGCTESLQTISTHFQRCTGCGIVGWCSKEHQRLSWKDTCHAHWDVCKALAHFVLTAGGDLSDGGKVARAGPRIPLTEVQLISDWINTFNSLQNNTKDRKDMFEMLRTHSNRNMCFSAGCTRAKIYPASKKFDTCKACGIFRYCNAECQKRGWKDPAAPHKEVCPVIKRVIANGGGDVNDEHTTSCRTAEGHVSIDDAALANDWFTRFNREHSERSPLGPGDKIEL</sequence>
<dbReference type="AlphaFoldDB" id="A0AAD7IRK1"/>
<keyword evidence="3" id="KW-0862">Zinc</keyword>
<dbReference type="InterPro" id="IPR002893">
    <property type="entry name" value="Znf_MYND"/>
</dbReference>